<dbReference type="Proteomes" id="UP001445335">
    <property type="component" value="Unassembled WGS sequence"/>
</dbReference>
<protein>
    <recommendedName>
        <fullName evidence="4">Homeobox domain-containing protein</fullName>
    </recommendedName>
</protein>
<evidence type="ECO:0000313" key="2">
    <source>
        <dbReference type="EMBL" id="KAK9842471.1"/>
    </source>
</evidence>
<sequence>MATTPEGEGSLPEASSWQLLKRGATLIARLDAEAIPANAYFTALDAEVTARLQTDSGADAATAASSAVPAVFAAVDGIQRSLSHGPKQFLATNECVAALLRDATGADQIAGIRDAMREAFTARHCARALVRLASMSPSERSSAPLLLGRMLQPWRGVERLPHCQDSRPQGRQQRCAVASMDAFKHNLELWQLEKLAAAFAAGRKNVKIIEVAIEAELPRTDVLDWLRRMEKAPGEVQTRVLATRLEALRAAEQCALILGERRQAADPAPPAQQGEPEERWRIAKGDPYVDRTAPWKANYGRKRLSRAAEATLNRVFEQARFPDDAVIDSIWDLHRIPRRRAMEWFAARRDASVAHAVPARRESDGDEEWAGAGGVPQQDAEPGTAGLIVEL</sequence>
<proteinExistence type="predicted"/>
<evidence type="ECO:0008006" key="4">
    <source>
        <dbReference type="Google" id="ProtNLM"/>
    </source>
</evidence>
<organism evidence="2 3">
    <name type="scientific">Elliptochloris bilobata</name>
    <dbReference type="NCBI Taxonomy" id="381761"/>
    <lineage>
        <taxon>Eukaryota</taxon>
        <taxon>Viridiplantae</taxon>
        <taxon>Chlorophyta</taxon>
        <taxon>core chlorophytes</taxon>
        <taxon>Trebouxiophyceae</taxon>
        <taxon>Trebouxiophyceae incertae sedis</taxon>
        <taxon>Elliptochloris clade</taxon>
        <taxon>Elliptochloris</taxon>
    </lineage>
</organism>
<name>A0AAW1SA63_9CHLO</name>
<comment type="caution">
    <text evidence="2">The sequence shown here is derived from an EMBL/GenBank/DDBJ whole genome shotgun (WGS) entry which is preliminary data.</text>
</comment>
<evidence type="ECO:0000256" key="1">
    <source>
        <dbReference type="SAM" id="MobiDB-lite"/>
    </source>
</evidence>
<reference evidence="2 3" key="1">
    <citation type="journal article" date="2024" name="Nat. Commun.">
        <title>Phylogenomics reveals the evolutionary origins of lichenization in chlorophyte algae.</title>
        <authorList>
            <person name="Puginier C."/>
            <person name="Libourel C."/>
            <person name="Otte J."/>
            <person name="Skaloud P."/>
            <person name="Haon M."/>
            <person name="Grisel S."/>
            <person name="Petersen M."/>
            <person name="Berrin J.G."/>
            <person name="Delaux P.M."/>
            <person name="Dal Grande F."/>
            <person name="Keller J."/>
        </authorList>
    </citation>
    <scope>NUCLEOTIDE SEQUENCE [LARGE SCALE GENOMIC DNA]</scope>
    <source>
        <strain evidence="2 3">SAG 245.80</strain>
    </source>
</reference>
<dbReference type="EMBL" id="JALJOU010000007">
    <property type="protein sequence ID" value="KAK9842471.1"/>
    <property type="molecule type" value="Genomic_DNA"/>
</dbReference>
<gene>
    <name evidence="2" type="ORF">WJX81_001591</name>
</gene>
<feature type="region of interest" description="Disordered" evidence="1">
    <location>
        <begin position="356"/>
        <end position="391"/>
    </location>
</feature>
<dbReference type="AlphaFoldDB" id="A0AAW1SA63"/>
<keyword evidence="3" id="KW-1185">Reference proteome</keyword>
<evidence type="ECO:0000313" key="3">
    <source>
        <dbReference type="Proteomes" id="UP001445335"/>
    </source>
</evidence>
<accession>A0AAW1SA63</accession>